<comment type="similarity">
    <text evidence="3">Belongs to the NEMP family.</text>
</comment>
<evidence type="ECO:0000256" key="14">
    <source>
        <dbReference type="ARBA" id="ARBA00023315"/>
    </source>
</evidence>
<sequence length="1017" mass="112416">MDTAERVWSSGNTIRVLFISFSILLTVVSATEPSLVVGQDNKLQLSSGLQVKDSRGSKPGSTLVCERVSIHGLSRIRNLKKYANSVNVKVSQANSTFRRPNFEVCFHRNASLTIGMCPQGQWEKVSKGLWVQSMSPFDHKLLDIRMAGSSLETLEVSIEEEFFLYRIIFLIVGIILLSLASALSKSLVFYYSSAMAIGVILVILLILFQGMKLLPTGRKSSLAIFIYSSVVGLGSFLLRYLLGSIRSMLVEIGISEDMYNPVCIFLVAFVVLAGAWLGFWVVRKLVLTEDGSVDISTSQFVAWSIRIVAALMILQSSMDPLLAAEALISGIVLLSIFRKVTSLKFLRRVYKKLIKSFKKSYRSSESLDLSPFEVSFDKYMHKRPKDPFLRPRTKSFPLDSFDSPLKGFTRTSPSNLSESEIYPSTFHSTPERKKFSPAEWEKFTQDSTKKAVGELVSSPDFSKWVATNADRITVTPRKGSARASVQRRSRSHGSAGEETYDSVEDKQFVRWFREAWPYFWAHRAATFVVILSGEIVSSPFLDLILKDIALLHHLGIKFILVPGTHVQIDKLLAERGHEPKYVGQYRITDSEALAAAMEAAGGIRMMIEAKLSPGPSICNIRRHGDSSRLHDVGRKGVVGGVDYGATGEVKKVDVARMRERLDGGSLVVLSNLGYSSSGEVLNCNTYEVATACALAIGADKLICLIDGPILDESGRLIRFLTLQEADMLVRKRAKQSEVAANYVKAVGEDITCVVQNECNGVVPFSQNGKALGANYKNGVGFDNGNGLWSGEHGFAIGGLERQSRQNGYLCELAAAAFVCRGGVQRVHLLDGTIGGVLFLELFKRDGMGTMVASDLYEGTRMARVTDLLGIRQIIKPLEDSGILVRRTDEELLKALDSFIVMERESQIIACAALFPFFEDKCGEVAAIAVSPDCRGQGQGDKLLDYIEKKASSLGLEMLFLLTTRTADWFRSRGFSECSIEYLPEERRKKINLSRNSKYYMKKLLPDTSGITVNGALG</sequence>
<dbReference type="HAMAP" id="MF_01105">
    <property type="entry name" value="N_acetyl_glu_synth"/>
    <property type="match status" value="1"/>
</dbReference>
<gene>
    <name evidence="19" type="ORF">CFOL_v3_11495</name>
</gene>
<dbReference type="InterPro" id="IPR010167">
    <property type="entry name" value="NH2A_AcTrfase"/>
</dbReference>
<dbReference type="SUPFAM" id="SSF53633">
    <property type="entry name" value="Carbamate kinase-like"/>
    <property type="match status" value="1"/>
</dbReference>
<keyword evidence="14" id="KW-0012">Acyltransferase</keyword>
<dbReference type="InterPro" id="IPR001048">
    <property type="entry name" value="Asp/Glu/Uridylate_kinase"/>
</dbReference>
<organism evidence="19 20">
    <name type="scientific">Cephalotus follicularis</name>
    <name type="common">Albany pitcher plant</name>
    <dbReference type="NCBI Taxonomy" id="3775"/>
    <lineage>
        <taxon>Eukaryota</taxon>
        <taxon>Viridiplantae</taxon>
        <taxon>Streptophyta</taxon>
        <taxon>Embryophyta</taxon>
        <taxon>Tracheophyta</taxon>
        <taxon>Spermatophyta</taxon>
        <taxon>Magnoliopsida</taxon>
        <taxon>eudicotyledons</taxon>
        <taxon>Gunneridae</taxon>
        <taxon>Pentapetalae</taxon>
        <taxon>rosids</taxon>
        <taxon>fabids</taxon>
        <taxon>Oxalidales</taxon>
        <taxon>Cephalotaceae</taxon>
        <taxon>Cephalotus</taxon>
    </lineage>
</organism>
<dbReference type="EMBL" id="BDDD01000598">
    <property type="protein sequence ID" value="GAV67992.1"/>
    <property type="molecule type" value="Genomic_DNA"/>
</dbReference>
<evidence type="ECO:0000256" key="5">
    <source>
        <dbReference type="ARBA" id="ARBA00012697"/>
    </source>
</evidence>
<dbReference type="InterPro" id="IPR036393">
    <property type="entry name" value="AceGlu_kinase-like_sf"/>
</dbReference>
<evidence type="ECO:0000256" key="4">
    <source>
        <dbReference type="ARBA" id="ARBA00009145"/>
    </source>
</evidence>
<feature type="transmembrane region" description="Helical" evidence="17">
    <location>
        <begin position="16"/>
        <end position="37"/>
    </location>
</feature>
<feature type="domain" description="N-acetyltransferase" evidence="18">
    <location>
        <begin position="857"/>
        <end position="1005"/>
    </location>
</feature>
<evidence type="ECO:0000313" key="19">
    <source>
        <dbReference type="EMBL" id="GAV67992.1"/>
    </source>
</evidence>
<feature type="transmembrane region" description="Helical" evidence="17">
    <location>
        <begin position="258"/>
        <end position="281"/>
    </location>
</feature>
<dbReference type="InterPro" id="IPR019358">
    <property type="entry name" value="NEMP_fam"/>
</dbReference>
<keyword evidence="7" id="KW-0028">Amino-acid biosynthesis</keyword>
<feature type="transmembrane region" description="Helical" evidence="17">
    <location>
        <begin position="320"/>
        <end position="337"/>
    </location>
</feature>
<dbReference type="Proteomes" id="UP000187406">
    <property type="component" value="Unassembled WGS sequence"/>
</dbReference>
<accession>A0A1Q3BJH8</accession>
<feature type="transmembrane region" description="Helical" evidence="17">
    <location>
        <begin position="163"/>
        <end position="183"/>
    </location>
</feature>
<dbReference type="PANTHER" id="PTHR30602:SF12">
    <property type="entry name" value="AMINO-ACID ACETYLTRANSFERASE NAGS1, CHLOROPLASTIC-RELATED"/>
    <property type="match status" value="1"/>
</dbReference>
<reference evidence="20" key="1">
    <citation type="submission" date="2016-04" db="EMBL/GenBank/DDBJ databases">
        <title>Cephalotus genome sequencing.</title>
        <authorList>
            <person name="Fukushima K."/>
            <person name="Hasebe M."/>
            <person name="Fang X."/>
        </authorList>
    </citation>
    <scope>NUCLEOTIDE SEQUENCE [LARGE SCALE GENOMIC DNA]</scope>
    <source>
        <strain evidence="20">cv. St1</strain>
    </source>
</reference>
<dbReference type="InterPro" id="IPR033719">
    <property type="entry name" value="NAGS_kin"/>
</dbReference>
<evidence type="ECO:0000256" key="9">
    <source>
        <dbReference type="ARBA" id="ARBA00022692"/>
    </source>
</evidence>
<comment type="caution">
    <text evidence="19">The sequence shown here is derived from an EMBL/GenBank/DDBJ whole genome shotgun (WGS) entry which is preliminary data.</text>
</comment>
<keyword evidence="19" id="KW-0418">Kinase</keyword>
<dbReference type="Pfam" id="PF13508">
    <property type="entry name" value="Acetyltransf_7"/>
    <property type="match status" value="1"/>
</dbReference>
<keyword evidence="9 17" id="KW-0812">Transmembrane</keyword>
<evidence type="ECO:0000256" key="11">
    <source>
        <dbReference type="ARBA" id="ARBA00022989"/>
    </source>
</evidence>
<dbReference type="GO" id="GO:0004042">
    <property type="term" value="F:L-glutamate N-acetyltransferase activity"/>
    <property type="evidence" value="ECO:0007669"/>
    <property type="project" value="InterPro"/>
</dbReference>
<keyword evidence="20" id="KW-1185">Reference proteome</keyword>
<evidence type="ECO:0000256" key="1">
    <source>
        <dbReference type="ARBA" id="ARBA00004575"/>
    </source>
</evidence>
<keyword evidence="10" id="KW-0732">Signal</keyword>
<evidence type="ECO:0000256" key="12">
    <source>
        <dbReference type="ARBA" id="ARBA00023136"/>
    </source>
</evidence>
<keyword evidence="13" id="KW-0539">Nucleus</keyword>
<feature type="transmembrane region" description="Helical" evidence="17">
    <location>
        <begin position="189"/>
        <end position="208"/>
    </location>
</feature>
<dbReference type="GO" id="GO:0016301">
    <property type="term" value="F:kinase activity"/>
    <property type="evidence" value="ECO:0007669"/>
    <property type="project" value="UniProtKB-KW"/>
</dbReference>
<dbReference type="CDD" id="cd04301">
    <property type="entry name" value="NAT_SF"/>
    <property type="match status" value="1"/>
</dbReference>
<protein>
    <recommendedName>
        <fullName evidence="5">amino-acid N-acetyltransferase</fullName>
        <ecNumber evidence="5">2.3.1.1</ecNumber>
    </recommendedName>
</protein>
<comment type="similarity">
    <text evidence="4">Belongs to the acetyltransferase family. ArgA subfamily.</text>
</comment>
<dbReference type="Pfam" id="PF00696">
    <property type="entry name" value="AA_kinase"/>
    <property type="match status" value="1"/>
</dbReference>
<comment type="subcellular location">
    <subcellularLocation>
        <location evidence="1">Nucleus inner membrane</location>
        <topology evidence="1">Multi-pass membrane protein</topology>
        <orientation evidence="1">Nucleoplasmic side</orientation>
    </subcellularLocation>
</comment>
<dbReference type="AlphaFoldDB" id="A0A1Q3BJH8"/>
<keyword evidence="6" id="KW-0055">Arginine biosynthesis</keyword>
<keyword evidence="11 17" id="KW-1133">Transmembrane helix</keyword>
<dbReference type="UniPathway" id="UPA00068">
    <property type="reaction ID" value="UER00106"/>
</dbReference>
<dbReference type="GO" id="GO:0006526">
    <property type="term" value="P:L-arginine biosynthetic process"/>
    <property type="evidence" value="ECO:0007669"/>
    <property type="project" value="UniProtKB-UniPathway"/>
</dbReference>
<evidence type="ECO:0000256" key="16">
    <source>
        <dbReference type="SAM" id="MobiDB-lite"/>
    </source>
</evidence>
<dbReference type="Pfam" id="PF10225">
    <property type="entry name" value="NEMP"/>
    <property type="match status" value="1"/>
</dbReference>
<evidence type="ECO:0000256" key="8">
    <source>
        <dbReference type="ARBA" id="ARBA00022679"/>
    </source>
</evidence>
<proteinExistence type="inferred from homology"/>
<evidence type="ECO:0000256" key="6">
    <source>
        <dbReference type="ARBA" id="ARBA00022571"/>
    </source>
</evidence>
<dbReference type="FunCoup" id="A0A1Q3BJH8">
    <property type="interactions" value="215"/>
</dbReference>
<evidence type="ECO:0000256" key="13">
    <source>
        <dbReference type="ARBA" id="ARBA00023242"/>
    </source>
</evidence>
<dbReference type="GO" id="GO:0005737">
    <property type="term" value="C:cytoplasm"/>
    <property type="evidence" value="ECO:0007669"/>
    <property type="project" value="InterPro"/>
</dbReference>
<dbReference type="NCBIfam" id="TIGR01890">
    <property type="entry name" value="N-Ac-Glu-synth"/>
    <property type="match status" value="1"/>
</dbReference>
<dbReference type="InterPro" id="IPR000182">
    <property type="entry name" value="GNAT_dom"/>
</dbReference>
<evidence type="ECO:0000256" key="10">
    <source>
        <dbReference type="ARBA" id="ARBA00022729"/>
    </source>
</evidence>
<dbReference type="Gene3D" id="3.40.630.30">
    <property type="match status" value="1"/>
</dbReference>
<dbReference type="OrthoDB" id="438291at2759"/>
<keyword evidence="12 17" id="KW-0472">Membrane</keyword>
<feature type="region of interest" description="Disordered" evidence="16">
    <location>
        <begin position="476"/>
        <end position="498"/>
    </location>
</feature>
<comment type="catalytic activity">
    <reaction evidence="15">
        <text>L-glutamate + acetyl-CoA = N-acetyl-L-glutamate + CoA + H(+)</text>
        <dbReference type="Rhea" id="RHEA:24292"/>
        <dbReference type="ChEBI" id="CHEBI:15378"/>
        <dbReference type="ChEBI" id="CHEBI:29985"/>
        <dbReference type="ChEBI" id="CHEBI:44337"/>
        <dbReference type="ChEBI" id="CHEBI:57287"/>
        <dbReference type="ChEBI" id="CHEBI:57288"/>
        <dbReference type="EC" id="2.3.1.1"/>
    </reaction>
</comment>
<dbReference type="PANTHER" id="PTHR30602">
    <property type="entry name" value="AMINO-ACID ACETYLTRANSFERASE"/>
    <property type="match status" value="1"/>
</dbReference>
<dbReference type="SUPFAM" id="SSF55729">
    <property type="entry name" value="Acyl-CoA N-acyltransferases (Nat)"/>
    <property type="match status" value="1"/>
</dbReference>
<evidence type="ECO:0000256" key="15">
    <source>
        <dbReference type="ARBA" id="ARBA00048372"/>
    </source>
</evidence>
<evidence type="ECO:0000256" key="7">
    <source>
        <dbReference type="ARBA" id="ARBA00022605"/>
    </source>
</evidence>
<dbReference type="STRING" id="3775.A0A1Q3BJH8"/>
<evidence type="ECO:0000259" key="18">
    <source>
        <dbReference type="PROSITE" id="PS51186"/>
    </source>
</evidence>
<comment type="pathway">
    <text evidence="2">Amino-acid biosynthesis; L-arginine biosynthesis; N(2)-acetyl-L-ornithine from L-glutamate: step 1/4.</text>
</comment>
<evidence type="ECO:0000256" key="3">
    <source>
        <dbReference type="ARBA" id="ARBA00005748"/>
    </source>
</evidence>
<dbReference type="InterPro" id="IPR016181">
    <property type="entry name" value="Acyl_CoA_acyltransferase"/>
</dbReference>
<keyword evidence="8" id="KW-0808">Transferase</keyword>
<evidence type="ECO:0000313" key="20">
    <source>
        <dbReference type="Proteomes" id="UP000187406"/>
    </source>
</evidence>
<evidence type="ECO:0000256" key="2">
    <source>
        <dbReference type="ARBA" id="ARBA00004925"/>
    </source>
</evidence>
<feature type="transmembrane region" description="Helical" evidence="17">
    <location>
        <begin position="220"/>
        <end position="238"/>
    </location>
</feature>
<dbReference type="PROSITE" id="PS51186">
    <property type="entry name" value="GNAT"/>
    <property type="match status" value="1"/>
</dbReference>
<dbReference type="EC" id="2.3.1.1" evidence="5"/>
<evidence type="ECO:0000256" key="17">
    <source>
        <dbReference type="SAM" id="Phobius"/>
    </source>
</evidence>
<name>A0A1Q3BJH8_CEPFO</name>
<dbReference type="InParanoid" id="A0A1Q3BJH8"/>
<dbReference type="GO" id="GO:0005637">
    <property type="term" value="C:nuclear inner membrane"/>
    <property type="evidence" value="ECO:0007669"/>
    <property type="project" value="UniProtKB-SubCell"/>
</dbReference>
<dbReference type="Gene3D" id="3.40.1160.10">
    <property type="entry name" value="Acetylglutamate kinase-like"/>
    <property type="match status" value="1"/>
</dbReference>
<dbReference type="CDD" id="cd04237">
    <property type="entry name" value="AAK_NAGS-ABP"/>
    <property type="match status" value="1"/>
</dbReference>